<keyword evidence="3" id="KW-1185">Reference proteome</keyword>
<evidence type="ECO:0000313" key="2">
    <source>
        <dbReference type="EMBL" id="KRX24416.1"/>
    </source>
</evidence>
<keyword evidence="1" id="KW-0472">Membrane</keyword>
<dbReference type="AlphaFoldDB" id="A0A0V0SCF3"/>
<keyword evidence="1" id="KW-1133">Transmembrane helix</keyword>
<accession>A0A0V0SCF3</accession>
<organism evidence="2 3">
    <name type="scientific">Trichinella nelsoni</name>
    <dbReference type="NCBI Taxonomy" id="6336"/>
    <lineage>
        <taxon>Eukaryota</taxon>
        <taxon>Metazoa</taxon>
        <taxon>Ecdysozoa</taxon>
        <taxon>Nematoda</taxon>
        <taxon>Enoplea</taxon>
        <taxon>Dorylaimia</taxon>
        <taxon>Trichinellida</taxon>
        <taxon>Trichinellidae</taxon>
        <taxon>Trichinella</taxon>
    </lineage>
</organism>
<protein>
    <submittedName>
        <fullName evidence="2">Uncharacterized protein</fullName>
    </submittedName>
</protein>
<dbReference type="Proteomes" id="UP000054630">
    <property type="component" value="Unassembled WGS sequence"/>
</dbReference>
<gene>
    <name evidence="2" type="ORF">T07_6782</name>
</gene>
<keyword evidence="1" id="KW-0812">Transmembrane</keyword>
<evidence type="ECO:0000313" key="3">
    <source>
        <dbReference type="Proteomes" id="UP000054630"/>
    </source>
</evidence>
<reference evidence="2 3" key="1">
    <citation type="submission" date="2015-01" db="EMBL/GenBank/DDBJ databases">
        <title>Evolution of Trichinella species and genotypes.</title>
        <authorList>
            <person name="Korhonen P.K."/>
            <person name="Edoardo P."/>
            <person name="Giuseppe L.R."/>
            <person name="Gasser R.B."/>
        </authorList>
    </citation>
    <scope>NUCLEOTIDE SEQUENCE [LARGE SCALE GENOMIC DNA]</scope>
    <source>
        <strain evidence="2">ISS37</strain>
    </source>
</reference>
<feature type="transmembrane region" description="Helical" evidence="1">
    <location>
        <begin position="34"/>
        <end position="57"/>
    </location>
</feature>
<comment type="caution">
    <text evidence="2">The sequence shown here is derived from an EMBL/GenBank/DDBJ whole genome shotgun (WGS) entry which is preliminary data.</text>
</comment>
<sequence length="66" mass="6919">MASISCRSTVILPFLIGTTGTLDGFGVELSEPGGILDLFVVLVGFGSGGFVSFLCLIHSQQCFVTY</sequence>
<name>A0A0V0SCF3_9BILA</name>
<dbReference type="EMBL" id="JYDL01000018">
    <property type="protein sequence ID" value="KRX24416.1"/>
    <property type="molecule type" value="Genomic_DNA"/>
</dbReference>
<proteinExistence type="predicted"/>
<evidence type="ECO:0000256" key="1">
    <source>
        <dbReference type="SAM" id="Phobius"/>
    </source>
</evidence>